<dbReference type="Proteomes" id="UP001062263">
    <property type="component" value="Chromosome"/>
</dbReference>
<keyword evidence="3" id="KW-1185">Reference proteome</keyword>
<protein>
    <recommendedName>
        <fullName evidence="4">GAF domain-containing protein</fullName>
    </recommendedName>
</protein>
<sequence length="300" mass="33775">MSKETNNSFLKKANIFQPILVIFISIVGGTPIENGHTGKIIILIILGLAFIVWHVECQLMLNKKGDEEEQSCIRKRQTAALYEKACTALSKEYENFANKLDGSREMPWDFGQGSGFLCSTIAAALAEYKKSLIFEVLYIKAEKTGDQTLLSVAGYAQGDHNDGTPSILAQLPRPVTNTPSMLDEQLFLEHRLNPLVLSTPRQVARFFFRKRNQPPEKKYLQYIAVPVVCHRNEIVGLIEVAVKKTPLLSPPVVLEDHELAVVKSWLYHLKNHFLLFHKIEKSLAGKASRPDFPEDRDSCA</sequence>
<evidence type="ECO:0000313" key="3">
    <source>
        <dbReference type="Proteomes" id="UP001062263"/>
    </source>
</evidence>
<evidence type="ECO:0000256" key="1">
    <source>
        <dbReference type="SAM" id="Phobius"/>
    </source>
</evidence>
<feature type="transmembrane region" description="Helical" evidence="1">
    <location>
        <begin position="12"/>
        <end position="32"/>
    </location>
</feature>
<keyword evidence="1" id="KW-1133">Transmembrane helix</keyword>
<name>A0ABN6QJM4_9BACT</name>
<reference evidence="2" key="1">
    <citation type="submission" date="2022-06" db="EMBL/GenBank/DDBJ databases">
        <title>Akkermansia biwalacus sp. nov., an anaerobic mucin-degrading bacterium isolated from human intestine.</title>
        <authorList>
            <person name="Kobayashi Y."/>
            <person name="Inoue S."/>
            <person name="Kawahara T."/>
            <person name="Kohda N."/>
        </authorList>
    </citation>
    <scope>NUCLEOTIDE SEQUENCE</scope>
    <source>
        <strain evidence="2">WON2089</strain>
    </source>
</reference>
<accession>A0ABN6QJM4</accession>
<dbReference type="EMBL" id="AP025943">
    <property type="protein sequence ID" value="BDL43070.1"/>
    <property type="molecule type" value="Genomic_DNA"/>
</dbReference>
<gene>
    <name evidence="2" type="ORF">Abiwalacus_06440</name>
</gene>
<proteinExistence type="predicted"/>
<keyword evidence="1" id="KW-0472">Membrane</keyword>
<evidence type="ECO:0008006" key="4">
    <source>
        <dbReference type="Google" id="ProtNLM"/>
    </source>
</evidence>
<feature type="transmembrane region" description="Helical" evidence="1">
    <location>
        <begin position="38"/>
        <end position="55"/>
    </location>
</feature>
<keyword evidence="1" id="KW-0812">Transmembrane</keyword>
<organism evidence="2 3">
    <name type="scientific">Akkermansia biwaensis</name>
    <dbReference type="NCBI Taxonomy" id="2946555"/>
    <lineage>
        <taxon>Bacteria</taxon>
        <taxon>Pseudomonadati</taxon>
        <taxon>Verrucomicrobiota</taxon>
        <taxon>Verrucomicrobiia</taxon>
        <taxon>Verrucomicrobiales</taxon>
        <taxon>Akkermansiaceae</taxon>
        <taxon>Akkermansia</taxon>
    </lineage>
</organism>
<dbReference type="RefSeq" id="WP_215435676.1">
    <property type="nucleotide sequence ID" value="NZ_AP025943.1"/>
</dbReference>
<evidence type="ECO:0000313" key="2">
    <source>
        <dbReference type="EMBL" id="BDL43070.1"/>
    </source>
</evidence>